<dbReference type="InterPro" id="IPR013968">
    <property type="entry name" value="PKS_KR"/>
</dbReference>
<dbReference type="InterPro" id="IPR036736">
    <property type="entry name" value="ACP-like_sf"/>
</dbReference>
<dbReference type="SUPFAM" id="SSF55048">
    <property type="entry name" value="Probable ACP-binding domain of malonyl-CoA ACP transacylase"/>
    <property type="match status" value="1"/>
</dbReference>
<evidence type="ECO:0000259" key="7">
    <source>
        <dbReference type="PROSITE" id="PS52004"/>
    </source>
</evidence>
<dbReference type="PANTHER" id="PTHR43775">
    <property type="entry name" value="FATTY ACID SYNTHASE"/>
    <property type="match status" value="1"/>
</dbReference>
<dbReference type="InterPro" id="IPR057326">
    <property type="entry name" value="KR_dom"/>
</dbReference>
<dbReference type="SMART" id="SM00822">
    <property type="entry name" value="PKS_KR"/>
    <property type="match status" value="1"/>
</dbReference>
<dbReference type="InterPro" id="IPR018201">
    <property type="entry name" value="Ketoacyl_synth_AS"/>
</dbReference>
<dbReference type="PROSITE" id="PS00012">
    <property type="entry name" value="PHOSPHOPANTETHEINE"/>
    <property type="match status" value="1"/>
</dbReference>
<dbReference type="InterPro" id="IPR049900">
    <property type="entry name" value="PKS_mFAS_DH"/>
</dbReference>
<dbReference type="InterPro" id="IPR032821">
    <property type="entry name" value="PKS_assoc"/>
</dbReference>
<evidence type="ECO:0000256" key="4">
    <source>
        <dbReference type="ARBA" id="ARBA00023315"/>
    </source>
</evidence>
<reference evidence="9 10" key="1">
    <citation type="submission" date="2024-10" db="EMBL/GenBank/DDBJ databases">
        <title>The Natural Products Discovery Center: Release of the First 8490 Sequenced Strains for Exploring Actinobacteria Biosynthetic Diversity.</title>
        <authorList>
            <person name="Kalkreuter E."/>
            <person name="Kautsar S.A."/>
            <person name="Yang D."/>
            <person name="Bader C.D."/>
            <person name="Teijaro C.N."/>
            <person name="Fluegel L."/>
            <person name="Davis C.M."/>
            <person name="Simpson J.R."/>
            <person name="Lauterbach L."/>
            <person name="Steele A.D."/>
            <person name="Gui C."/>
            <person name="Meng S."/>
            <person name="Li G."/>
            <person name="Viehrig K."/>
            <person name="Ye F."/>
            <person name="Su P."/>
            <person name="Kiefer A.F."/>
            <person name="Nichols A."/>
            <person name="Cepeda A.J."/>
            <person name="Yan W."/>
            <person name="Fan B."/>
            <person name="Jiang Y."/>
            <person name="Adhikari A."/>
            <person name="Zheng C.-J."/>
            <person name="Schuster L."/>
            <person name="Cowan T.M."/>
            <person name="Smanski M.J."/>
            <person name="Chevrette M.G."/>
            <person name="De Carvalho L.P.S."/>
            <person name="Shen B."/>
        </authorList>
    </citation>
    <scope>NUCLEOTIDE SEQUENCE [LARGE SCALE GENOMIC DNA]</scope>
    <source>
        <strain evidence="9 10">NPDC004550</strain>
    </source>
</reference>
<dbReference type="EMBL" id="JBIALX010000011">
    <property type="protein sequence ID" value="MFF0456593.1"/>
    <property type="molecule type" value="Genomic_DNA"/>
</dbReference>
<dbReference type="SUPFAM" id="SSF52151">
    <property type="entry name" value="FabD/lysophospholipase-like"/>
    <property type="match status" value="1"/>
</dbReference>
<dbReference type="SMART" id="SM00823">
    <property type="entry name" value="PKS_PP"/>
    <property type="match status" value="1"/>
</dbReference>
<feature type="region of interest" description="N-terminal hotdog fold" evidence="5">
    <location>
        <begin position="958"/>
        <end position="1080"/>
    </location>
</feature>
<dbReference type="InterPro" id="IPR042104">
    <property type="entry name" value="PKS_dehydratase_sf"/>
</dbReference>
<dbReference type="InterPro" id="IPR014043">
    <property type="entry name" value="Acyl_transferase_dom"/>
</dbReference>
<dbReference type="InterPro" id="IPR001227">
    <property type="entry name" value="Ac_transferase_dom_sf"/>
</dbReference>
<dbReference type="Pfam" id="PF22953">
    <property type="entry name" value="SpnB_Rossmann"/>
    <property type="match status" value="1"/>
</dbReference>
<feature type="domain" description="Ketosynthase family 3 (KS3)" evidence="7">
    <location>
        <begin position="33"/>
        <end position="460"/>
    </location>
</feature>
<name>A0ABW6NNA1_9NOCA</name>
<dbReference type="SMART" id="SM00827">
    <property type="entry name" value="PKS_AT"/>
    <property type="match status" value="1"/>
</dbReference>
<evidence type="ECO:0000313" key="10">
    <source>
        <dbReference type="Proteomes" id="UP001601521"/>
    </source>
</evidence>
<evidence type="ECO:0000259" key="6">
    <source>
        <dbReference type="PROSITE" id="PS50075"/>
    </source>
</evidence>
<dbReference type="Pfam" id="PF16197">
    <property type="entry name" value="KAsynt_C_assoc"/>
    <property type="match status" value="1"/>
</dbReference>
<dbReference type="Pfam" id="PF02801">
    <property type="entry name" value="Ketoacyl-synt_C"/>
    <property type="match status" value="1"/>
</dbReference>
<dbReference type="SUPFAM" id="SSF47336">
    <property type="entry name" value="ACP-like"/>
    <property type="match status" value="1"/>
</dbReference>
<dbReference type="PANTHER" id="PTHR43775:SF51">
    <property type="entry name" value="INACTIVE PHENOLPHTHIOCEROL SYNTHESIS POLYKETIDE SYNTHASE TYPE I PKS1-RELATED"/>
    <property type="match status" value="1"/>
</dbReference>
<dbReference type="SUPFAM" id="SSF53901">
    <property type="entry name" value="Thiolase-like"/>
    <property type="match status" value="1"/>
</dbReference>
<dbReference type="Gene3D" id="3.10.129.110">
    <property type="entry name" value="Polyketide synthase dehydratase"/>
    <property type="match status" value="1"/>
</dbReference>
<evidence type="ECO:0000256" key="1">
    <source>
        <dbReference type="ARBA" id="ARBA00022450"/>
    </source>
</evidence>
<dbReference type="PROSITE" id="PS50075">
    <property type="entry name" value="CARRIER"/>
    <property type="match status" value="1"/>
</dbReference>
<dbReference type="InterPro" id="IPR014031">
    <property type="entry name" value="Ketoacyl_synth_C"/>
</dbReference>
<dbReference type="CDD" id="cd00833">
    <property type="entry name" value="PKS"/>
    <property type="match status" value="1"/>
</dbReference>
<evidence type="ECO:0000313" key="9">
    <source>
        <dbReference type="EMBL" id="MFF0456593.1"/>
    </source>
</evidence>
<dbReference type="Pfam" id="PF00109">
    <property type="entry name" value="ketoacyl-synt"/>
    <property type="match status" value="1"/>
</dbReference>
<dbReference type="InterPro" id="IPR036291">
    <property type="entry name" value="NAD(P)-bd_dom_sf"/>
</dbReference>
<dbReference type="InterPro" id="IPR009081">
    <property type="entry name" value="PP-bd_ACP"/>
</dbReference>
<evidence type="ECO:0000259" key="8">
    <source>
        <dbReference type="PROSITE" id="PS52019"/>
    </source>
</evidence>
<dbReference type="SMART" id="SM01294">
    <property type="entry name" value="PKS_PP_betabranch"/>
    <property type="match status" value="1"/>
</dbReference>
<dbReference type="Gene3D" id="3.40.50.720">
    <property type="entry name" value="NAD(P)-binding Rossmann-like Domain"/>
    <property type="match status" value="1"/>
</dbReference>
<comment type="caution">
    <text evidence="9">The sequence shown here is derived from an EMBL/GenBank/DDBJ whole genome shotgun (WGS) entry which is preliminary data.</text>
</comment>
<feature type="domain" description="Carrier" evidence="6">
    <location>
        <begin position="1664"/>
        <end position="1739"/>
    </location>
</feature>
<dbReference type="PROSITE" id="PS00606">
    <property type="entry name" value="KS3_1"/>
    <property type="match status" value="1"/>
</dbReference>
<evidence type="ECO:0000256" key="2">
    <source>
        <dbReference type="ARBA" id="ARBA00022553"/>
    </source>
</evidence>
<dbReference type="InterPro" id="IPR014030">
    <property type="entry name" value="Ketoacyl_synth_N"/>
</dbReference>
<keyword evidence="2" id="KW-0597">Phosphoprotein</keyword>
<feature type="domain" description="PKS/mFAS DH" evidence="8">
    <location>
        <begin position="958"/>
        <end position="1225"/>
    </location>
</feature>
<dbReference type="InterPro" id="IPR020841">
    <property type="entry name" value="PKS_Beta-ketoAc_synthase_dom"/>
</dbReference>
<dbReference type="InterPro" id="IPR016035">
    <property type="entry name" value="Acyl_Trfase/lysoPLipase"/>
</dbReference>
<gene>
    <name evidence="9" type="ORF">ACFYTH_24800</name>
</gene>
<dbReference type="InterPro" id="IPR020807">
    <property type="entry name" value="PKS_DH"/>
</dbReference>
<dbReference type="Gene3D" id="3.40.47.10">
    <property type="match status" value="1"/>
</dbReference>
<dbReference type="Gene3D" id="1.10.1200.10">
    <property type="entry name" value="ACP-like"/>
    <property type="match status" value="1"/>
</dbReference>
<dbReference type="RefSeq" id="WP_387253470.1">
    <property type="nucleotide sequence ID" value="NZ_JBIALX010000011.1"/>
</dbReference>
<dbReference type="InterPro" id="IPR050091">
    <property type="entry name" value="PKS_NRPS_Biosynth_Enz"/>
</dbReference>
<dbReference type="Pfam" id="PF14765">
    <property type="entry name" value="PS-DH"/>
    <property type="match status" value="1"/>
</dbReference>
<dbReference type="InterPro" id="IPR049551">
    <property type="entry name" value="PKS_DH_C"/>
</dbReference>
<dbReference type="Pfam" id="PF00698">
    <property type="entry name" value="Acyl_transf_1"/>
    <property type="match status" value="1"/>
</dbReference>
<proteinExistence type="predicted"/>
<protein>
    <submittedName>
        <fullName evidence="9">Type I polyketide synthase</fullName>
    </submittedName>
</protein>
<dbReference type="Pfam" id="PF08659">
    <property type="entry name" value="KR"/>
    <property type="match status" value="1"/>
</dbReference>
<organism evidence="9 10">
    <name type="scientific">Nocardia africana</name>
    <dbReference type="NCBI Taxonomy" id="134964"/>
    <lineage>
        <taxon>Bacteria</taxon>
        <taxon>Bacillati</taxon>
        <taxon>Actinomycetota</taxon>
        <taxon>Actinomycetes</taxon>
        <taxon>Mycobacteriales</taxon>
        <taxon>Nocardiaceae</taxon>
        <taxon>Nocardia</taxon>
    </lineage>
</organism>
<dbReference type="InterPro" id="IPR055123">
    <property type="entry name" value="SpnB-like_Rossmann"/>
</dbReference>
<keyword evidence="4" id="KW-0012">Acyltransferase</keyword>
<keyword evidence="1" id="KW-0596">Phosphopantetheine</keyword>
<dbReference type="SUPFAM" id="SSF51735">
    <property type="entry name" value="NAD(P)-binding Rossmann-fold domains"/>
    <property type="match status" value="2"/>
</dbReference>
<dbReference type="InterPro" id="IPR016036">
    <property type="entry name" value="Malonyl_transacylase_ACP-bd"/>
</dbReference>
<dbReference type="Pfam" id="PF00550">
    <property type="entry name" value="PP-binding"/>
    <property type="match status" value="1"/>
</dbReference>
<dbReference type="Pfam" id="PF21089">
    <property type="entry name" value="PKS_DH_N"/>
    <property type="match status" value="1"/>
</dbReference>
<dbReference type="SMART" id="SM00826">
    <property type="entry name" value="PKS_DH"/>
    <property type="match status" value="1"/>
</dbReference>
<dbReference type="Proteomes" id="UP001601521">
    <property type="component" value="Unassembled WGS sequence"/>
</dbReference>
<dbReference type="CDD" id="cd08956">
    <property type="entry name" value="KR_3_FAS_SDR_x"/>
    <property type="match status" value="1"/>
</dbReference>
<dbReference type="PROSITE" id="PS52004">
    <property type="entry name" value="KS3_2"/>
    <property type="match status" value="1"/>
</dbReference>
<dbReference type="PROSITE" id="PS52019">
    <property type="entry name" value="PKS_MFAS_DH"/>
    <property type="match status" value="1"/>
</dbReference>
<feature type="active site" description="Proton donor; for dehydratase activity" evidence="5">
    <location>
        <position position="1152"/>
    </location>
</feature>
<feature type="active site" description="Proton acceptor; for dehydratase activity" evidence="5">
    <location>
        <position position="990"/>
    </location>
</feature>
<keyword evidence="3" id="KW-0808">Transferase</keyword>
<evidence type="ECO:0000256" key="5">
    <source>
        <dbReference type="PROSITE-ProRule" id="PRU01363"/>
    </source>
</evidence>
<dbReference type="InterPro" id="IPR016039">
    <property type="entry name" value="Thiolase-like"/>
</dbReference>
<feature type="region of interest" description="C-terminal hotdog fold" evidence="5">
    <location>
        <begin position="1093"/>
        <end position="1225"/>
    </location>
</feature>
<keyword evidence="10" id="KW-1185">Reference proteome</keyword>
<dbReference type="Gene3D" id="3.30.70.3290">
    <property type="match status" value="1"/>
</dbReference>
<dbReference type="SMART" id="SM00825">
    <property type="entry name" value="PKS_KS"/>
    <property type="match status" value="1"/>
</dbReference>
<accession>A0ABW6NNA1</accession>
<evidence type="ECO:0000256" key="3">
    <source>
        <dbReference type="ARBA" id="ARBA00022679"/>
    </source>
</evidence>
<dbReference type="InterPro" id="IPR020806">
    <property type="entry name" value="PKS_PP-bd"/>
</dbReference>
<dbReference type="InterPro" id="IPR006162">
    <property type="entry name" value="Ppantetheine_attach_site"/>
</dbReference>
<dbReference type="Gene3D" id="3.40.366.10">
    <property type="entry name" value="Malonyl-Coenzyme A Acyl Carrier Protein, domain 2"/>
    <property type="match status" value="1"/>
</dbReference>
<sequence>MTSTDDLVAALRAAAKENAALRRDNDALRAAHADPIAIVGTSCRFPGGITSADEFWIALDEGRDLIGPVPGDRGWDIDALYDPEPGAPGRTYTRHGGFLTGAAEFDPGFFGISPREALVTDPQQRLLLEVVWEALEDAGIDPQLLRGSDTGVFVGAFSWDYLPRLSELPPEWSDHALTANSGSVLAGRVAYLLGLTGPALMVDTACSSSLVAVHLAAHALRAGDCDLALVGGVTVMATPGMLLGFARQQGLSPDGRCRAYGAEADGTGLAEGAGVLVLERLSRARESGHPVLAVVAGSAVNQDGASSGFTAPNGPAQQRVIRAALGAAGLAVGDVDVVEGHGTGTRLGDPIEIGALLATYGQRGDGGDPVWLGSVKSNIGHTQAAAGVAGVIKMVQAIRHGIMPESLHCEQASPYVDWEGGHLRLLGQARRWDTRAGRPRRAAVSSFGLSGTNAHVILEQAAGFDAVPAEVSGIQEAAARTAWTLSARSPGALAEQAERLRAFVTVGAGAEYDIRAVGWSLARRSAFEHRAVVLGGDRAELVAALDALTAAAGPGGSAHRAADSGAVSGRVVTASRAWVFAGQGAQRPGMGRELHAAFPTFAAAWEEVIALLDGLLGDVLAARNLRTVTEALWGPDAELAEWTVFAQAGLFAWELCLARLWQSWGLGPDFVIGHSVGEIVAACLAGVLSVEEGARVVAARARLMGEVAAGGVMAAVAASEDEVLELLGSTAAEVAAVNAPAAVVVSGPADDVGRVEQRLRERGRRVRRLRVSHAFHSRAMDPVLDRFADAIADIAPRPPAVAIVSTTTGAIVDAAAEPGFATPAYWVRHLRTTVRFGDGIDALYSAGVRCFTEIGPTVALAPVITETAEHRADRGPGAEAVVISGAHRDGGEARAALAAAARQWVAGAGLDRAAWYPPTARHWVRPPSYPFARRRYWLDGAAVAGSGPASPGVVRLRHPMLAAAVEDPAAGALVITGHLAVGTQPWLAEHAVGGLILFPGTGFVEIVLAAARCSDFASLAELTIRTPLVIPDDTGVALRVVVGASEGDSARVTVHARVGEDKTEWVLHAEGIVTRAVPALDEPLDADWPPVGASPVDVGELYSRLSGQGYEYGAAFRGLRRMWRRGEETFAETELPEQLDAAAFGIHPALLDAVLHARSTADARTMLPFSWSGVVVRTGGARAVRARLTPCGPDGLTIRLSDKYGRPVAEVGAVVGRPVALDRLPHVRSADAWCELDWVPVSDRPIRTGDERANDPAGTENGPWLIDCRAHDHAPEFVDAAHARVDAALEALQRWLAEAPPSARVQVITDGAIGLPGEPVRDLAAAPVWGLVRAAQAENPGRILLVDSDNGPVTHPERESELVVRGGRVLAPRLSRAGRPAPEAGPVDWGDGTVLITGGTGGLGATIARHLVHAHGVRRLTLAARSGPGAANAAELAARLRTAGAHVDLVACDVARRESVERMIAGITERDRLTGLVHAAGVLDDGMIAALTRDRLDSVLAPKLDGAWHLHELTREMELSRFVLFSSIAGVLGGAGQGNYSAANAFLDALARHRRADGLPATSLSWGIWEQTTGMTARLDELDRARLRRSGLLPLPTDEALALFDRALAADVETAVLARIDPAALPAAAPPKFERLGGAHRVRPAAVRSVVHSVRALDAAGRRELLVDLVRAEAARILGYDGPDAVDPLRSFQDLGFDSLSAVELRDRLAAAVELRLPASLVFDFPTPQLAADHLAEHFTDAAEPTEEDRVRAALGAIPLDTLRAAGLLDTLLELAGAPPRTPAAAGRDRIKELDAEGLIRLALGTRSEEGAAQ</sequence>
<dbReference type="InterPro" id="IPR049552">
    <property type="entry name" value="PKS_DH_N"/>
</dbReference>